<dbReference type="Proteomes" id="UP000663479">
    <property type="component" value="Chromosome"/>
</dbReference>
<evidence type="ECO:0000259" key="1">
    <source>
        <dbReference type="PROSITE" id="PS50921"/>
    </source>
</evidence>
<dbReference type="EMBL" id="CP066539">
    <property type="protein sequence ID" value="QRL04852.1"/>
    <property type="molecule type" value="Genomic_DNA"/>
</dbReference>
<dbReference type="InterPro" id="IPR049021">
    <property type="entry name" value="AmiR_N"/>
</dbReference>
<dbReference type="Pfam" id="PF03861">
    <property type="entry name" value="ANTAR"/>
    <property type="match status" value="1"/>
</dbReference>
<dbReference type="InterPro" id="IPR005561">
    <property type="entry name" value="ANTAR"/>
</dbReference>
<dbReference type="InterPro" id="IPR036388">
    <property type="entry name" value="WH-like_DNA-bd_sf"/>
</dbReference>
<evidence type="ECO:0000313" key="4">
    <source>
        <dbReference type="Proteomes" id="UP000663479"/>
    </source>
</evidence>
<dbReference type="KEGG" id="hvn:EI420_08295"/>
<dbReference type="PROSITE" id="PS50921">
    <property type="entry name" value="ANTAR"/>
    <property type="match status" value="1"/>
</dbReference>
<accession>A0AAQ0CJ17</accession>
<name>A0AAQ0CJ17_9GAMM</name>
<feature type="domain" description="ANTAR" evidence="1">
    <location>
        <begin position="129"/>
        <end position="190"/>
    </location>
</feature>
<organism evidence="3 4">
    <name type="scientific">Vreelandella venusta</name>
    <dbReference type="NCBI Taxonomy" id="44935"/>
    <lineage>
        <taxon>Bacteria</taxon>
        <taxon>Pseudomonadati</taxon>
        <taxon>Pseudomonadota</taxon>
        <taxon>Gammaproteobacteria</taxon>
        <taxon>Oceanospirillales</taxon>
        <taxon>Halomonadaceae</taxon>
        <taxon>Vreelandella</taxon>
    </lineage>
</organism>
<dbReference type="SMART" id="SM01012">
    <property type="entry name" value="ANTAR"/>
    <property type="match status" value="1"/>
</dbReference>
<dbReference type="Proteomes" id="UP001318401">
    <property type="component" value="Unassembled WGS sequence"/>
</dbReference>
<dbReference type="PIRSF" id="PIRSF036382">
    <property type="entry name" value="RR_antiterm"/>
    <property type="match status" value="1"/>
</dbReference>
<protein>
    <submittedName>
        <fullName evidence="3">ANTAR domain-containing protein</fullName>
    </submittedName>
    <submittedName>
        <fullName evidence="2">Aliphatic amidase regulator</fullName>
    </submittedName>
</protein>
<dbReference type="InterPro" id="IPR008327">
    <property type="entry name" value="Sig_transdc_resp-reg_antiterm"/>
</dbReference>
<dbReference type="Gene3D" id="3.40.50.2300">
    <property type="match status" value="1"/>
</dbReference>
<evidence type="ECO:0000313" key="3">
    <source>
        <dbReference type="EMBL" id="QRL04852.1"/>
    </source>
</evidence>
<reference evidence="2 5" key="1">
    <citation type="submission" date="2018-04" db="EMBL/GenBank/DDBJ databases">
        <authorList>
            <person name="Li G."/>
            <person name="Du W."/>
            <person name="Bai Y."/>
        </authorList>
    </citation>
    <scope>NUCLEOTIDE SEQUENCE [LARGE SCALE GENOMIC DNA]</scope>
    <source>
        <strain evidence="2 5">YYYZ-3</strain>
    </source>
</reference>
<gene>
    <name evidence="2" type="ORF">DDR56_16560</name>
    <name evidence="3" type="ORF">JDS37_07915</name>
</gene>
<dbReference type="InterPro" id="IPR011006">
    <property type="entry name" value="CheY-like_superfamily"/>
</dbReference>
<dbReference type="Pfam" id="PF21332">
    <property type="entry name" value="AmiR_N"/>
    <property type="match status" value="1"/>
</dbReference>
<dbReference type="EMBL" id="QDKN01000008">
    <property type="protein sequence ID" value="NPT32164.1"/>
    <property type="molecule type" value="Genomic_DNA"/>
</dbReference>
<dbReference type="Gene3D" id="1.10.10.10">
    <property type="entry name" value="Winged helix-like DNA-binding domain superfamily/Winged helix DNA-binding domain"/>
    <property type="match status" value="1"/>
</dbReference>
<dbReference type="GO" id="GO:0003723">
    <property type="term" value="F:RNA binding"/>
    <property type="evidence" value="ECO:0007669"/>
    <property type="project" value="InterPro"/>
</dbReference>
<proteinExistence type="predicted"/>
<reference evidence="3" key="2">
    <citation type="submission" date="2020-12" db="EMBL/GenBank/DDBJ databases">
        <title>Genome reconstruction of Halomonas venusta strain DSM 4743.</title>
        <authorList>
            <person name="Aguirre-Garrido J.F."/>
            <person name="Hernandez-Soto L.M."/>
            <person name="Martinez-Abarca F."/>
        </authorList>
    </citation>
    <scope>NUCLEOTIDE SEQUENCE</scope>
    <source>
        <strain evidence="3">4743</strain>
    </source>
</reference>
<dbReference type="SUPFAM" id="SSF52172">
    <property type="entry name" value="CheY-like"/>
    <property type="match status" value="1"/>
</dbReference>
<dbReference type="RefSeq" id="WP_125747392.1">
    <property type="nucleotide sequence ID" value="NZ_BJUL01000007.1"/>
</dbReference>
<evidence type="ECO:0000313" key="2">
    <source>
        <dbReference type="EMBL" id="NPT32164.1"/>
    </source>
</evidence>
<evidence type="ECO:0000313" key="5">
    <source>
        <dbReference type="Proteomes" id="UP001318401"/>
    </source>
</evidence>
<dbReference type="AlphaFoldDB" id="A0AAQ0CJ17"/>
<sequence length="194" mass="21721">MSNSSILGKLRDLQVLVLNPEGEVSDSLVLQLIRIGCPVRHLWPLPETLDFPVDIIFSGVFQDSSHARLKKIIRDSTEAVTLIFIVEYASPSTLSQLLEIESHGVVTVPLKSHDVLPSLVVARRNSEDLLKYRKEINKAHNKLSSMSLLNKAKVILMKNAPMTEEEAHQFLSKSAMEERKSIAEIAEIIIDKSE</sequence>
<keyword evidence="5" id="KW-1185">Reference proteome</keyword>